<dbReference type="Gene3D" id="3.30.2380.10">
    <property type="entry name" value="CGI121/TPRKB"/>
    <property type="match status" value="1"/>
</dbReference>
<proteinExistence type="inferred from homology"/>
<gene>
    <name evidence="2" type="ORF">HX865_05630</name>
</gene>
<dbReference type="EMBL" id="JACASZ010000130">
    <property type="protein sequence ID" value="NWJ77958.1"/>
    <property type="molecule type" value="Genomic_DNA"/>
</dbReference>
<dbReference type="InterPro" id="IPR013926">
    <property type="entry name" value="CGI121/TPRKB"/>
</dbReference>
<organism evidence="2 3">
    <name type="scientific">Marine Group I thaumarchaeote</name>
    <dbReference type="NCBI Taxonomy" id="2511932"/>
    <lineage>
        <taxon>Archaea</taxon>
        <taxon>Nitrososphaerota</taxon>
        <taxon>Marine Group I</taxon>
    </lineage>
</organism>
<dbReference type="InterPro" id="IPR016155">
    <property type="entry name" value="Mopterin_synth/thiamin_S_b"/>
</dbReference>
<evidence type="ECO:0000313" key="3">
    <source>
        <dbReference type="Proteomes" id="UP000527815"/>
    </source>
</evidence>
<reference evidence="2 3" key="1">
    <citation type="journal article" date="2019" name="Environ. Microbiol.">
        <title>Genomics insights into ecotype formation of ammonia-oxidizing archaea in the deep ocean.</title>
        <authorList>
            <person name="Wang Y."/>
            <person name="Huang J.M."/>
            <person name="Cui G.J."/>
            <person name="Nunoura T."/>
            <person name="Takaki Y."/>
            <person name="Li W.L."/>
            <person name="Li J."/>
            <person name="Gao Z.M."/>
            <person name="Takai K."/>
            <person name="Zhang A.Q."/>
            <person name="Stepanauskas R."/>
        </authorList>
    </citation>
    <scope>NUCLEOTIDE SEQUENCE [LARGE SCALE GENOMIC DNA]</scope>
    <source>
        <strain evidence="2 3">D1b</strain>
    </source>
</reference>
<feature type="non-terminal residue" evidence="2">
    <location>
        <position position="1"/>
    </location>
</feature>
<dbReference type="SUPFAM" id="SSF143870">
    <property type="entry name" value="PF0523-like"/>
    <property type="match status" value="1"/>
</dbReference>
<dbReference type="InterPro" id="IPR036504">
    <property type="entry name" value="CGI121/TPRKB_sf"/>
</dbReference>
<dbReference type="AlphaFoldDB" id="A0A7K4N3W2"/>
<dbReference type="SUPFAM" id="SSF54285">
    <property type="entry name" value="MoaD/ThiS"/>
    <property type="match status" value="1"/>
</dbReference>
<dbReference type="NCBIfam" id="NF011465">
    <property type="entry name" value="PRK14886.1-1"/>
    <property type="match status" value="1"/>
</dbReference>
<comment type="similarity">
    <text evidence="1">Belongs to the CGI121/TPRKB family.</text>
</comment>
<protein>
    <submittedName>
        <fullName evidence="2">Thiamine biosynthesis protein ThiS</fullName>
    </submittedName>
</protein>
<sequence>QGYDTKLNGNDEISIIPIIHGGSSRRIQFSVAQSNVEMFDILFDKRFHRDFLDELRNNHKQLIIQAVNPQFLLSVQHAKKILAISLHAKKTNTMLSKKIETDILLRFAVTTQISAAIKVAGRKMNMDCLVIAMGKKSSLSRLYSELKPFLNPKPLSRNNHPFLKRQFNVSKNQLSVVQSKDSLEDIIVEKAAVLI</sequence>
<evidence type="ECO:0000313" key="2">
    <source>
        <dbReference type="EMBL" id="NWJ77958.1"/>
    </source>
</evidence>
<name>A0A7K4N3W2_9ARCH</name>
<comment type="caution">
    <text evidence="2">The sequence shown here is derived from an EMBL/GenBank/DDBJ whole genome shotgun (WGS) entry which is preliminary data.</text>
</comment>
<evidence type="ECO:0000256" key="1">
    <source>
        <dbReference type="ARBA" id="ARBA00005546"/>
    </source>
</evidence>
<dbReference type="Proteomes" id="UP000527815">
    <property type="component" value="Unassembled WGS sequence"/>
</dbReference>
<accession>A0A7K4N3W2</accession>
<dbReference type="Pfam" id="PF08617">
    <property type="entry name" value="CGI-121"/>
    <property type="match status" value="1"/>
</dbReference>